<dbReference type="PROSITE" id="PS51355">
    <property type="entry name" value="GLUTATHIONE_PEROXID_3"/>
    <property type="match status" value="1"/>
</dbReference>
<comment type="similarity">
    <text evidence="1 5">Belongs to the glutathione peroxidase family.</text>
</comment>
<evidence type="ECO:0000259" key="6">
    <source>
        <dbReference type="PROSITE" id="PS51352"/>
    </source>
</evidence>
<dbReference type="FunFam" id="3.40.30.10:FF:000010">
    <property type="entry name" value="Glutathione peroxidase"/>
    <property type="match status" value="1"/>
</dbReference>
<dbReference type="AlphaFoldDB" id="A0A2T9JNR2"/>
<evidence type="ECO:0000256" key="2">
    <source>
        <dbReference type="ARBA" id="ARBA00022559"/>
    </source>
</evidence>
<evidence type="ECO:0000313" key="7">
    <source>
        <dbReference type="EMBL" id="PVM85324.1"/>
    </source>
</evidence>
<gene>
    <name evidence="7" type="ORF">DDF65_07315</name>
</gene>
<dbReference type="Gene3D" id="3.40.30.10">
    <property type="entry name" value="Glutaredoxin"/>
    <property type="match status" value="1"/>
</dbReference>
<evidence type="ECO:0000256" key="3">
    <source>
        <dbReference type="ARBA" id="ARBA00023002"/>
    </source>
</evidence>
<accession>A0A2T9JNR2</accession>
<dbReference type="PROSITE" id="PS00763">
    <property type="entry name" value="GLUTATHIONE_PEROXID_2"/>
    <property type="match status" value="1"/>
</dbReference>
<dbReference type="InterPro" id="IPR029760">
    <property type="entry name" value="GPX_CS"/>
</dbReference>
<protein>
    <recommendedName>
        <fullName evidence="5">Glutathione peroxidase</fullName>
    </recommendedName>
</protein>
<dbReference type="PIRSF" id="PIRSF000303">
    <property type="entry name" value="Glutathion_perox"/>
    <property type="match status" value="1"/>
</dbReference>
<dbReference type="PANTHER" id="PTHR11592">
    <property type="entry name" value="GLUTATHIONE PEROXIDASE"/>
    <property type="match status" value="1"/>
</dbReference>
<reference evidence="7 8" key="1">
    <citation type="submission" date="2018-04" db="EMBL/GenBank/DDBJ databases">
        <title>The genome sequence of Caulobacter sp. 736.</title>
        <authorList>
            <person name="Gao J."/>
            <person name="Sun J."/>
        </authorList>
    </citation>
    <scope>NUCLEOTIDE SEQUENCE [LARGE SCALE GENOMIC DNA]</scope>
    <source>
        <strain evidence="7 8">736</strain>
    </source>
</reference>
<dbReference type="PRINTS" id="PR01011">
    <property type="entry name" value="GLUTPROXDASE"/>
</dbReference>
<dbReference type="Proteomes" id="UP000244913">
    <property type="component" value="Unassembled WGS sequence"/>
</dbReference>
<dbReference type="GO" id="GO:0004601">
    <property type="term" value="F:peroxidase activity"/>
    <property type="evidence" value="ECO:0007669"/>
    <property type="project" value="UniProtKB-KW"/>
</dbReference>
<dbReference type="PANTHER" id="PTHR11592:SF78">
    <property type="entry name" value="GLUTATHIONE PEROXIDASE"/>
    <property type="match status" value="1"/>
</dbReference>
<sequence length="158" mass="17347">MSVYDFSAKTLEGKDASLADYRGQVLLIVNTASKCGLTPQYEGLEALYKANKDRGLTILGFPCNQFGAQEPGTAEEIGSFCSLTYDVTFPMMAKIDVNGPSTHPLYAWLKKQQKGVLGTEGIKWNFTKFLIDRDGNVVERFAPTTKPEDLQAAVEALL</sequence>
<feature type="active site" evidence="4">
    <location>
        <position position="35"/>
    </location>
</feature>
<feature type="domain" description="Thioredoxin" evidence="6">
    <location>
        <begin position="1"/>
        <end position="158"/>
    </location>
</feature>
<evidence type="ECO:0000313" key="8">
    <source>
        <dbReference type="Proteomes" id="UP000244913"/>
    </source>
</evidence>
<dbReference type="SUPFAM" id="SSF52833">
    <property type="entry name" value="Thioredoxin-like"/>
    <property type="match status" value="1"/>
</dbReference>
<organism evidence="7 8">
    <name type="scientific">Caulobacter radicis</name>
    <dbReference type="NCBI Taxonomy" id="2172650"/>
    <lineage>
        <taxon>Bacteria</taxon>
        <taxon>Pseudomonadati</taxon>
        <taxon>Pseudomonadota</taxon>
        <taxon>Alphaproteobacteria</taxon>
        <taxon>Caulobacterales</taxon>
        <taxon>Caulobacteraceae</taxon>
        <taxon>Caulobacter</taxon>
    </lineage>
</organism>
<evidence type="ECO:0000256" key="1">
    <source>
        <dbReference type="ARBA" id="ARBA00006926"/>
    </source>
</evidence>
<dbReference type="CDD" id="cd00340">
    <property type="entry name" value="GSH_Peroxidase"/>
    <property type="match status" value="1"/>
</dbReference>
<dbReference type="InterPro" id="IPR036249">
    <property type="entry name" value="Thioredoxin-like_sf"/>
</dbReference>
<dbReference type="PROSITE" id="PS00460">
    <property type="entry name" value="GLUTATHIONE_PEROXID_1"/>
    <property type="match status" value="1"/>
</dbReference>
<dbReference type="InterPro" id="IPR000889">
    <property type="entry name" value="Glutathione_peroxidase"/>
</dbReference>
<dbReference type="InterPro" id="IPR013766">
    <property type="entry name" value="Thioredoxin_domain"/>
</dbReference>
<proteinExistence type="inferred from homology"/>
<evidence type="ECO:0000256" key="5">
    <source>
        <dbReference type="RuleBase" id="RU000499"/>
    </source>
</evidence>
<dbReference type="GO" id="GO:0034599">
    <property type="term" value="P:cellular response to oxidative stress"/>
    <property type="evidence" value="ECO:0007669"/>
    <property type="project" value="TreeGrafter"/>
</dbReference>
<dbReference type="RefSeq" id="WP_116565975.1">
    <property type="nucleotide sequence ID" value="NZ_QDKP01000022.1"/>
</dbReference>
<keyword evidence="8" id="KW-1185">Reference proteome</keyword>
<dbReference type="Pfam" id="PF00255">
    <property type="entry name" value="GSHPx"/>
    <property type="match status" value="1"/>
</dbReference>
<dbReference type="InterPro" id="IPR029759">
    <property type="entry name" value="GPX_AS"/>
</dbReference>
<comment type="caution">
    <text evidence="7">The sequence shown here is derived from an EMBL/GenBank/DDBJ whole genome shotgun (WGS) entry which is preliminary data.</text>
</comment>
<dbReference type="PROSITE" id="PS51352">
    <property type="entry name" value="THIOREDOXIN_2"/>
    <property type="match status" value="1"/>
</dbReference>
<dbReference type="EMBL" id="QDKP01000022">
    <property type="protein sequence ID" value="PVM85324.1"/>
    <property type="molecule type" value="Genomic_DNA"/>
</dbReference>
<name>A0A2T9JNR2_9CAUL</name>
<keyword evidence="3 5" id="KW-0560">Oxidoreductase</keyword>
<evidence type="ECO:0000256" key="4">
    <source>
        <dbReference type="PIRSR" id="PIRSR000303-1"/>
    </source>
</evidence>
<keyword evidence="2 5" id="KW-0575">Peroxidase</keyword>